<proteinExistence type="predicted"/>
<name>A0A919GN36_9ACTN</name>
<reference evidence="2" key="1">
    <citation type="journal article" date="2014" name="Int. J. Syst. Evol. Microbiol.">
        <title>Complete genome sequence of Corynebacterium casei LMG S-19264T (=DSM 44701T), isolated from a smear-ripened cheese.</title>
        <authorList>
            <consortium name="US DOE Joint Genome Institute (JGI-PGF)"/>
            <person name="Walter F."/>
            <person name="Albersmeier A."/>
            <person name="Kalinowski J."/>
            <person name="Ruckert C."/>
        </authorList>
    </citation>
    <scope>NUCLEOTIDE SEQUENCE</scope>
    <source>
        <strain evidence="2">JCM 5069</strain>
    </source>
</reference>
<dbReference type="AlphaFoldDB" id="A0A919GN36"/>
<evidence type="ECO:0000259" key="1">
    <source>
        <dbReference type="Pfam" id="PF04230"/>
    </source>
</evidence>
<keyword evidence="2" id="KW-0808">Transferase</keyword>
<dbReference type="InterPro" id="IPR007345">
    <property type="entry name" value="Polysacch_pyruvyl_Trfase"/>
</dbReference>
<dbReference type="Proteomes" id="UP000603708">
    <property type="component" value="Unassembled WGS sequence"/>
</dbReference>
<evidence type="ECO:0000313" key="3">
    <source>
        <dbReference type="Proteomes" id="UP000603708"/>
    </source>
</evidence>
<protein>
    <submittedName>
        <fullName evidence="2">Polysaccharide pyruvyl transferase</fullName>
    </submittedName>
</protein>
<gene>
    <name evidence="2" type="ORF">GCM10018793_64280</name>
</gene>
<reference evidence="2" key="2">
    <citation type="submission" date="2020-09" db="EMBL/GenBank/DDBJ databases">
        <authorList>
            <person name="Sun Q."/>
            <person name="Ohkuma M."/>
        </authorList>
    </citation>
    <scope>NUCLEOTIDE SEQUENCE</scope>
    <source>
        <strain evidence="2">JCM 5069</strain>
    </source>
</reference>
<dbReference type="GO" id="GO:0016740">
    <property type="term" value="F:transferase activity"/>
    <property type="evidence" value="ECO:0007669"/>
    <property type="project" value="UniProtKB-KW"/>
</dbReference>
<evidence type="ECO:0000313" key="2">
    <source>
        <dbReference type="EMBL" id="GHH87647.1"/>
    </source>
</evidence>
<accession>A0A919GN36</accession>
<dbReference type="Pfam" id="PF04230">
    <property type="entry name" value="PS_pyruv_trans"/>
    <property type="match status" value="1"/>
</dbReference>
<comment type="caution">
    <text evidence="2">The sequence shown here is derived from an EMBL/GenBank/DDBJ whole genome shotgun (WGS) entry which is preliminary data.</text>
</comment>
<organism evidence="2 3">
    <name type="scientific">Streptomyces sulfonofaciens</name>
    <dbReference type="NCBI Taxonomy" id="68272"/>
    <lineage>
        <taxon>Bacteria</taxon>
        <taxon>Bacillati</taxon>
        <taxon>Actinomycetota</taxon>
        <taxon>Actinomycetes</taxon>
        <taxon>Kitasatosporales</taxon>
        <taxon>Streptomycetaceae</taxon>
        <taxon>Streptomyces</taxon>
    </lineage>
</organism>
<keyword evidence="3" id="KW-1185">Reference proteome</keyword>
<sequence>MRDPALRLLDELRPSCEGSRLLLTGWFSFLDGEATAGDVLAQRQVSATLERSGIGHDTAWSPGFRPGGRSLEEADPSAYDRLLFVCGPVHGDQLVRLHDRFASCRRYAWGVTVVDPGDPAVTGFHRVVARDGTASPPLRDLSATAPLGCEPPVVAVVLTEGQGEYGARRRHAELDRTLTEWIGRTDCSRVELDTRLALDWRHCATPEQYMALARRMDVVLTTRLHGMVLALRAGTPALAVDPVQGGAKVSAQARALRWPAVLGAEEATPAALETWWSWCLSPAGRAAAGRRARLMHREGGRAAAYPS</sequence>
<feature type="domain" description="Polysaccharide pyruvyl transferase" evidence="1">
    <location>
        <begin position="203"/>
        <end position="241"/>
    </location>
</feature>
<dbReference type="RefSeq" id="WP_189938197.1">
    <property type="nucleotide sequence ID" value="NZ_BNCD01000029.1"/>
</dbReference>
<dbReference type="EMBL" id="BNCD01000029">
    <property type="protein sequence ID" value="GHH87647.1"/>
    <property type="molecule type" value="Genomic_DNA"/>
</dbReference>